<proteinExistence type="predicted"/>
<accession>A0A6J6CG51</accession>
<sequence>MKPAPSVVAIIWVTEPLLVVVAPPEIAIDKLVAGSEYEIFAIPEPVLPVIVPPDGFGIVAFPAVSVELRTPPTYPEPPPLPIPQPAPPPPQ</sequence>
<gene>
    <name evidence="2" type="ORF">UFOPK1440_01102</name>
</gene>
<dbReference type="AlphaFoldDB" id="A0A6J6CG51"/>
<evidence type="ECO:0000256" key="1">
    <source>
        <dbReference type="SAM" id="MobiDB-lite"/>
    </source>
</evidence>
<evidence type="ECO:0000313" key="2">
    <source>
        <dbReference type="EMBL" id="CAB4550452.1"/>
    </source>
</evidence>
<dbReference type="EMBL" id="CAEZSP010000082">
    <property type="protein sequence ID" value="CAB4550452.1"/>
    <property type="molecule type" value="Genomic_DNA"/>
</dbReference>
<reference evidence="2" key="1">
    <citation type="submission" date="2020-05" db="EMBL/GenBank/DDBJ databases">
        <authorList>
            <person name="Chiriac C."/>
            <person name="Salcher M."/>
            <person name="Ghai R."/>
            <person name="Kavagutti S V."/>
        </authorList>
    </citation>
    <scope>NUCLEOTIDE SEQUENCE</scope>
</reference>
<protein>
    <submittedName>
        <fullName evidence="2">Unannotated protein</fullName>
    </submittedName>
</protein>
<organism evidence="2">
    <name type="scientific">freshwater metagenome</name>
    <dbReference type="NCBI Taxonomy" id="449393"/>
    <lineage>
        <taxon>unclassified sequences</taxon>
        <taxon>metagenomes</taxon>
        <taxon>ecological metagenomes</taxon>
    </lineage>
</organism>
<name>A0A6J6CG51_9ZZZZ</name>
<feature type="region of interest" description="Disordered" evidence="1">
    <location>
        <begin position="72"/>
        <end position="91"/>
    </location>
</feature>